<dbReference type="Gene3D" id="3.40.30.10">
    <property type="entry name" value="Glutaredoxin"/>
    <property type="match status" value="1"/>
</dbReference>
<proteinExistence type="predicted"/>
<dbReference type="AlphaFoldDB" id="A0AA38F484"/>
<dbReference type="Pfam" id="PF00462">
    <property type="entry name" value="Glutaredoxin"/>
    <property type="match status" value="1"/>
</dbReference>
<reference evidence="2 3" key="1">
    <citation type="journal article" date="2021" name="Nat. Plants">
        <title>The Taxus genome provides insights into paclitaxel biosynthesis.</title>
        <authorList>
            <person name="Xiong X."/>
            <person name="Gou J."/>
            <person name="Liao Q."/>
            <person name="Li Y."/>
            <person name="Zhou Q."/>
            <person name="Bi G."/>
            <person name="Li C."/>
            <person name="Du R."/>
            <person name="Wang X."/>
            <person name="Sun T."/>
            <person name="Guo L."/>
            <person name="Liang H."/>
            <person name="Lu P."/>
            <person name="Wu Y."/>
            <person name="Zhang Z."/>
            <person name="Ro D.K."/>
            <person name="Shang Y."/>
            <person name="Huang S."/>
            <person name="Yan J."/>
        </authorList>
    </citation>
    <scope>NUCLEOTIDE SEQUENCE [LARGE SCALE GENOMIC DNA]</scope>
    <source>
        <strain evidence="2">Ta-2019</strain>
    </source>
</reference>
<dbReference type="PANTHER" id="PTHR45669:SF22">
    <property type="entry name" value="GLUTAREDOXIN DOMAIN-CONTAINING CYSTEINE-RICH PROTEIN CG12206-RELATED"/>
    <property type="match status" value="1"/>
</dbReference>
<dbReference type="InterPro" id="IPR002109">
    <property type="entry name" value="Glutaredoxin"/>
</dbReference>
<dbReference type="PANTHER" id="PTHR45669">
    <property type="entry name" value="GLUTAREDOXIN DOMAIN-CONTAINING CYSTEINE-RICH PROTEIN CG12206-RELATED"/>
    <property type="match status" value="1"/>
</dbReference>
<name>A0AA38F484_TAXCH</name>
<dbReference type="InterPro" id="IPR036249">
    <property type="entry name" value="Thioredoxin-like_sf"/>
</dbReference>
<feature type="domain" description="Glutaredoxin" evidence="1">
    <location>
        <begin position="105"/>
        <end position="140"/>
    </location>
</feature>
<gene>
    <name evidence="2" type="ORF">KI387_032773</name>
</gene>
<dbReference type="PROSITE" id="PS51354">
    <property type="entry name" value="GLUTAREDOXIN_2"/>
    <property type="match status" value="1"/>
</dbReference>
<keyword evidence="3" id="KW-1185">Reference proteome</keyword>
<dbReference type="EMBL" id="JAHRHJ020003813">
    <property type="protein sequence ID" value="KAH9288656.1"/>
    <property type="molecule type" value="Genomic_DNA"/>
</dbReference>
<feature type="non-terminal residue" evidence="2">
    <location>
        <position position="1"/>
    </location>
</feature>
<sequence length="228" mass="26031">IHEGFEGFSDYVIFLSVDLIKELESYLVSQHLVASLEKALENLSEEEWNAIRKLERNYIHGGTSSLSGKDEDPLGNFEEKCTPNGCNAAILYMTTLRGIMKKIKKCNNVRDYVETYGVSINERNVSMHQQFRNELKKLMGKLVIVLRLFIKSMYIGGVNKVLRIHKEGKLGLLLRGIPTHIAGNIWYGCRGVRFVPCLECSGSYKLDNIDGPWLYRPQPMPRQFPNGF</sequence>
<protein>
    <recommendedName>
        <fullName evidence="1">Glutaredoxin domain-containing protein</fullName>
    </recommendedName>
</protein>
<dbReference type="SUPFAM" id="SSF52833">
    <property type="entry name" value="Thioredoxin-like"/>
    <property type="match status" value="1"/>
</dbReference>
<comment type="caution">
    <text evidence="2">The sequence shown here is derived from an EMBL/GenBank/DDBJ whole genome shotgun (WGS) entry which is preliminary data.</text>
</comment>
<evidence type="ECO:0000313" key="2">
    <source>
        <dbReference type="EMBL" id="KAH9288656.1"/>
    </source>
</evidence>
<organism evidence="2 3">
    <name type="scientific">Taxus chinensis</name>
    <name type="common">Chinese yew</name>
    <name type="synonym">Taxus wallichiana var. chinensis</name>
    <dbReference type="NCBI Taxonomy" id="29808"/>
    <lineage>
        <taxon>Eukaryota</taxon>
        <taxon>Viridiplantae</taxon>
        <taxon>Streptophyta</taxon>
        <taxon>Embryophyta</taxon>
        <taxon>Tracheophyta</taxon>
        <taxon>Spermatophyta</taxon>
        <taxon>Pinopsida</taxon>
        <taxon>Pinidae</taxon>
        <taxon>Conifers II</taxon>
        <taxon>Cupressales</taxon>
        <taxon>Taxaceae</taxon>
        <taxon>Taxus</taxon>
    </lineage>
</organism>
<evidence type="ECO:0000259" key="1">
    <source>
        <dbReference type="Pfam" id="PF00462"/>
    </source>
</evidence>
<evidence type="ECO:0000313" key="3">
    <source>
        <dbReference type="Proteomes" id="UP000824469"/>
    </source>
</evidence>
<accession>A0AA38F484</accession>
<dbReference type="Proteomes" id="UP000824469">
    <property type="component" value="Unassembled WGS sequence"/>
</dbReference>